<keyword evidence="6" id="KW-1185">Reference proteome</keyword>
<sequence length="108" mass="11607">MGTAQKAISKSNSQDKSHDSDLADKPVDNTKIVVGQSEKNKKKGKSKTQNTADLFLPGAVTGWIASDRGVVGVATVISTVLGSRDIWRRVGDQEVRREGGNGEGQERR</sequence>
<accession>A0A4Y8D7F4</accession>
<protein>
    <submittedName>
        <fullName evidence="5">Uncharacterized protein</fullName>
    </submittedName>
</protein>
<comment type="subcellular location">
    <subcellularLocation>
        <location evidence="3">Peroxisome membrane</location>
    </subcellularLocation>
</comment>
<dbReference type="GO" id="GO:0016559">
    <property type="term" value="P:peroxisome fission"/>
    <property type="evidence" value="ECO:0007669"/>
    <property type="project" value="InterPro"/>
</dbReference>
<evidence type="ECO:0000256" key="4">
    <source>
        <dbReference type="SAM" id="MobiDB-lite"/>
    </source>
</evidence>
<dbReference type="EMBL" id="PHWZ01000114">
    <property type="protein sequence ID" value="TEY69538.1"/>
    <property type="molecule type" value="Genomic_DNA"/>
</dbReference>
<evidence type="ECO:0000313" key="5">
    <source>
        <dbReference type="EMBL" id="TEY69538.1"/>
    </source>
</evidence>
<keyword evidence="2" id="KW-0576">Peroxisome</keyword>
<evidence type="ECO:0000313" key="6">
    <source>
        <dbReference type="Proteomes" id="UP000297299"/>
    </source>
</evidence>
<reference evidence="5 6" key="1">
    <citation type="submission" date="2017-11" db="EMBL/GenBank/DDBJ databases">
        <title>Comparative genomics of Botrytis spp.</title>
        <authorList>
            <person name="Valero-Jimenez C.A."/>
            <person name="Tapia P."/>
            <person name="Veloso J."/>
            <person name="Silva-Moreno E."/>
            <person name="Staats M."/>
            <person name="Valdes J.H."/>
            <person name="Van Kan J.A.L."/>
        </authorList>
    </citation>
    <scope>NUCLEOTIDE SEQUENCE [LARGE SCALE GENOMIC DNA]</scope>
    <source>
        <strain evidence="5 6">MUCL2830</strain>
    </source>
</reference>
<evidence type="ECO:0000256" key="2">
    <source>
        <dbReference type="ARBA" id="ARBA00023140"/>
    </source>
</evidence>
<dbReference type="Pfam" id="PF05648">
    <property type="entry name" value="PEX11"/>
    <property type="match status" value="1"/>
</dbReference>
<name>A0A4Y8D7F4_9HELO</name>
<feature type="compositionally biased region" description="Polar residues" evidence="4">
    <location>
        <begin position="1"/>
        <end position="12"/>
    </location>
</feature>
<evidence type="ECO:0000256" key="1">
    <source>
        <dbReference type="ARBA" id="ARBA00023136"/>
    </source>
</evidence>
<feature type="region of interest" description="Disordered" evidence="4">
    <location>
        <begin position="1"/>
        <end position="50"/>
    </location>
</feature>
<dbReference type="OrthoDB" id="3636394at2759"/>
<gene>
    <name evidence="5" type="ORF">BOTCAL_0114g00310</name>
</gene>
<dbReference type="InterPro" id="IPR008733">
    <property type="entry name" value="PEX11"/>
</dbReference>
<proteinExistence type="predicted"/>
<feature type="compositionally biased region" description="Basic and acidic residues" evidence="4">
    <location>
        <begin position="13"/>
        <end position="28"/>
    </location>
</feature>
<evidence type="ECO:0000256" key="3">
    <source>
        <dbReference type="ARBA" id="ARBA00046271"/>
    </source>
</evidence>
<comment type="caution">
    <text evidence="5">The sequence shown here is derived from an EMBL/GenBank/DDBJ whole genome shotgun (WGS) entry which is preliminary data.</text>
</comment>
<dbReference type="Proteomes" id="UP000297299">
    <property type="component" value="Unassembled WGS sequence"/>
</dbReference>
<keyword evidence="1" id="KW-0472">Membrane</keyword>
<organism evidence="5 6">
    <name type="scientific">Botryotinia calthae</name>
    <dbReference type="NCBI Taxonomy" id="38488"/>
    <lineage>
        <taxon>Eukaryota</taxon>
        <taxon>Fungi</taxon>
        <taxon>Dikarya</taxon>
        <taxon>Ascomycota</taxon>
        <taxon>Pezizomycotina</taxon>
        <taxon>Leotiomycetes</taxon>
        <taxon>Helotiales</taxon>
        <taxon>Sclerotiniaceae</taxon>
        <taxon>Botryotinia</taxon>
    </lineage>
</organism>
<dbReference type="AlphaFoldDB" id="A0A4Y8D7F4"/>
<dbReference type="GO" id="GO:0005778">
    <property type="term" value="C:peroxisomal membrane"/>
    <property type="evidence" value="ECO:0007669"/>
    <property type="project" value="UniProtKB-SubCell"/>
</dbReference>